<keyword evidence="3" id="KW-1185">Reference proteome</keyword>
<dbReference type="EMBL" id="KV784355">
    <property type="protein sequence ID" value="OEU19355.1"/>
    <property type="molecule type" value="Genomic_DNA"/>
</dbReference>
<evidence type="ECO:0000313" key="3">
    <source>
        <dbReference type="Proteomes" id="UP000095751"/>
    </source>
</evidence>
<proteinExistence type="predicted"/>
<protein>
    <submittedName>
        <fullName evidence="2">Uncharacterized protein</fullName>
    </submittedName>
</protein>
<gene>
    <name evidence="2" type="ORF">FRACYDRAFT_235402</name>
</gene>
<reference evidence="2 3" key="1">
    <citation type="submission" date="2016-09" db="EMBL/GenBank/DDBJ databases">
        <title>Extensive genetic diversity and differential bi-allelic expression allows diatom success in the polar Southern Ocean.</title>
        <authorList>
            <consortium name="DOE Joint Genome Institute"/>
            <person name="Mock T."/>
            <person name="Otillar R.P."/>
            <person name="Strauss J."/>
            <person name="Dupont C."/>
            <person name="Frickenhaus S."/>
            <person name="Maumus F."/>
            <person name="Mcmullan M."/>
            <person name="Sanges R."/>
            <person name="Schmutz J."/>
            <person name="Toseland A."/>
            <person name="Valas R."/>
            <person name="Veluchamy A."/>
            <person name="Ward B.J."/>
            <person name="Allen A."/>
            <person name="Barry K."/>
            <person name="Falciatore A."/>
            <person name="Ferrante M."/>
            <person name="Fortunato A.E."/>
            <person name="Gloeckner G."/>
            <person name="Gruber A."/>
            <person name="Hipkin R."/>
            <person name="Janech M."/>
            <person name="Kroth P."/>
            <person name="Leese F."/>
            <person name="Lindquist E."/>
            <person name="Lyon B.R."/>
            <person name="Martin J."/>
            <person name="Mayer C."/>
            <person name="Parker M."/>
            <person name="Quesneville H."/>
            <person name="Raymond J."/>
            <person name="Uhlig C."/>
            <person name="Valentin K.U."/>
            <person name="Worden A.Z."/>
            <person name="Armbrust E.V."/>
            <person name="Bowler C."/>
            <person name="Green B."/>
            <person name="Moulton V."/>
            <person name="Van Oosterhout C."/>
            <person name="Grigoriev I."/>
        </authorList>
    </citation>
    <scope>NUCLEOTIDE SEQUENCE [LARGE SCALE GENOMIC DNA]</scope>
    <source>
        <strain evidence="2 3">CCMP1102</strain>
    </source>
</reference>
<keyword evidence="1" id="KW-0472">Membrane</keyword>
<sequence length="133" mass="14281">MPRRITPSLCGEFLIDKRSMVAFTWSITTVLTLFAFITAVALSNKGRGGVGVGSHLAQSMNMNMSNPHNQHHRLNNHQSGVSNRGHLETIDATHFGASGKTNPLVVGQEQASTLVNSTQGFITMDNSSQGTSD</sequence>
<dbReference type="OrthoDB" id="44628at2759"/>
<keyword evidence="1" id="KW-1133">Transmembrane helix</keyword>
<accession>A0A1E7FMP9</accession>
<dbReference type="KEGG" id="fcy:FRACYDRAFT_235402"/>
<organism evidence="2 3">
    <name type="scientific">Fragilariopsis cylindrus CCMP1102</name>
    <dbReference type="NCBI Taxonomy" id="635003"/>
    <lineage>
        <taxon>Eukaryota</taxon>
        <taxon>Sar</taxon>
        <taxon>Stramenopiles</taxon>
        <taxon>Ochrophyta</taxon>
        <taxon>Bacillariophyta</taxon>
        <taxon>Bacillariophyceae</taxon>
        <taxon>Bacillariophycidae</taxon>
        <taxon>Bacillariales</taxon>
        <taxon>Bacillariaceae</taxon>
        <taxon>Fragilariopsis</taxon>
    </lineage>
</organism>
<name>A0A1E7FMP9_9STRA</name>
<dbReference type="InParanoid" id="A0A1E7FMP9"/>
<dbReference type="Proteomes" id="UP000095751">
    <property type="component" value="Unassembled WGS sequence"/>
</dbReference>
<keyword evidence="1" id="KW-0812">Transmembrane</keyword>
<dbReference type="AlphaFoldDB" id="A0A1E7FMP9"/>
<evidence type="ECO:0000256" key="1">
    <source>
        <dbReference type="SAM" id="Phobius"/>
    </source>
</evidence>
<feature type="transmembrane region" description="Helical" evidence="1">
    <location>
        <begin position="20"/>
        <end position="42"/>
    </location>
</feature>
<evidence type="ECO:0000313" key="2">
    <source>
        <dbReference type="EMBL" id="OEU19355.1"/>
    </source>
</evidence>